<evidence type="ECO:0000256" key="8">
    <source>
        <dbReference type="SAM" id="MobiDB-lite"/>
    </source>
</evidence>
<dbReference type="EC" id="3.2.1.101" evidence="3"/>
<accession>A0AAW0QQ89</accession>
<evidence type="ECO:0000256" key="4">
    <source>
        <dbReference type="ARBA" id="ARBA00022729"/>
    </source>
</evidence>
<dbReference type="Proteomes" id="UP001392437">
    <property type="component" value="Unassembled WGS sequence"/>
</dbReference>
<evidence type="ECO:0000256" key="7">
    <source>
        <dbReference type="ARBA" id="ARBA00023295"/>
    </source>
</evidence>
<dbReference type="InterPro" id="IPR005198">
    <property type="entry name" value="Glyco_hydro_76"/>
</dbReference>
<dbReference type="InterPro" id="IPR014480">
    <property type="entry name" value="Mannan-1_6-alpha_mannosidase"/>
</dbReference>
<evidence type="ECO:0000256" key="6">
    <source>
        <dbReference type="ARBA" id="ARBA00023180"/>
    </source>
</evidence>
<feature type="region of interest" description="Disordered" evidence="8">
    <location>
        <begin position="414"/>
        <end position="478"/>
    </location>
</feature>
<dbReference type="AlphaFoldDB" id="A0AAW0QQ89"/>
<keyword evidence="7" id="KW-0326">Glycosidase</keyword>
<comment type="similarity">
    <text evidence="2">Belongs to the glycosyl hydrolase 76 family.</text>
</comment>
<organism evidence="9 10">
    <name type="scientific">Apiospora kogelbergensis</name>
    <dbReference type="NCBI Taxonomy" id="1337665"/>
    <lineage>
        <taxon>Eukaryota</taxon>
        <taxon>Fungi</taxon>
        <taxon>Dikarya</taxon>
        <taxon>Ascomycota</taxon>
        <taxon>Pezizomycotina</taxon>
        <taxon>Sordariomycetes</taxon>
        <taxon>Xylariomycetidae</taxon>
        <taxon>Amphisphaeriales</taxon>
        <taxon>Apiosporaceae</taxon>
        <taxon>Apiospora</taxon>
    </lineage>
</organism>
<proteinExistence type="inferred from homology"/>
<dbReference type="GO" id="GO:0008496">
    <property type="term" value="F:mannan endo-1,6-alpha-mannosidase activity"/>
    <property type="evidence" value="ECO:0007669"/>
    <property type="project" value="UniProtKB-EC"/>
</dbReference>
<feature type="compositionally biased region" description="Low complexity" evidence="8">
    <location>
        <begin position="428"/>
        <end position="447"/>
    </location>
</feature>
<evidence type="ECO:0000256" key="1">
    <source>
        <dbReference type="ARBA" id="ARBA00001452"/>
    </source>
</evidence>
<evidence type="ECO:0000313" key="10">
    <source>
        <dbReference type="Proteomes" id="UP001392437"/>
    </source>
</evidence>
<keyword evidence="5 9" id="KW-0378">Hydrolase</keyword>
<name>A0AAW0QQ89_9PEZI</name>
<comment type="caution">
    <text evidence="9">The sequence shown here is derived from an EMBL/GenBank/DDBJ whole genome shotgun (WGS) entry which is preliminary data.</text>
</comment>
<evidence type="ECO:0000256" key="2">
    <source>
        <dbReference type="ARBA" id="ARBA00009699"/>
    </source>
</evidence>
<gene>
    <name evidence="9" type="ORF">PG999_009629</name>
</gene>
<dbReference type="Gene3D" id="1.50.10.20">
    <property type="match status" value="1"/>
</dbReference>
<dbReference type="InterPro" id="IPR008928">
    <property type="entry name" value="6-hairpin_glycosidase_sf"/>
</dbReference>
<dbReference type="PANTHER" id="PTHR12145">
    <property type="entry name" value="MANNAN ENDO-1,6-ALPHA-MANNOSIDASE DCW1"/>
    <property type="match status" value="1"/>
</dbReference>
<keyword evidence="4" id="KW-0732">Signal</keyword>
<keyword evidence="6" id="KW-0325">Glycoprotein</keyword>
<evidence type="ECO:0000256" key="3">
    <source>
        <dbReference type="ARBA" id="ARBA00012350"/>
    </source>
</evidence>
<reference evidence="9 10" key="1">
    <citation type="submission" date="2023-01" db="EMBL/GenBank/DDBJ databases">
        <title>Analysis of 21 Apiospora genomes using comparative genomics revels a genus with tremendous synthesis potential of carbohydrate active enzymes and secondary metabolites.</title>
        <authorList>
            <person name="Sorensen T."/>
        </authorList>
    </citation>
    <scope>NUCLEOTIDE SEQUENCE [LARGE SCALE GENOMIC DNA]</scope>
    <source>
        <strain evidence="9 10">CBS 117206</strain>
    </source>
</reference>
<dbReference type="EMBL" id="JAQQWP010000008">
    <property type="protein sequence ID" value="KAK8106270.1"/>
    <property type="molecule type" value="Genomic_DNA"/>
</dbReference>
<dbReference type="FunFam" id="1.50.10.20:FF:000033">
    <property type="entry name" value="Mannan endo-1,6-alpha-mannosidase"/>
    <property type="match status" value="1"/>
</dbReference>
<evidence type="ECO:0000256" key="5">
    <source>
        <dbReference type="ARBA" id="ARBA00022801"/>
    </source>
</evidence>
<evidence type="ECO:0000313" key="9">
    <source>
        <dbReference type="EMBL" id="KAK8106270.1"/>
    </source>
</evidence>
<sequence length="498" mass="53454">MLFKPVNNAAILAGSFVAPQDLDISDASSIRSVASTLAYGTMSYYTGNITNTSDTIAVFPAPVYWWESGACWGSMLDYEHYTGDASYHDVITQALLSQVGPNFDYMVPRHQGDEGNDDQAFWSFTVLEAAERNFPQPDDSIPSWLKMAENIWNTMVVRWDATTCGGGLAWQIFASNPNGMTYKNSVSNGGLFQLSARLARATGNQTYQDWASKIWDWSESVGFITADFNVLDGADSRDNCQKVNQVSFSYAQGIYMYGAAVLYNHTHGDATWAGRTTGLLTAATKGNPGGYFGPYDNSTGVMFEHACEMGGTCNTDMRSFKAYLSRFMWATTLMMPSTLPQVQAVLNPSAVAAGKACSGGANGTTCGEKWYIGGYDGNTGLGQQMSALEVVQGLLAQEATPPLRAGEIHHVKGISSVPHESPSPALHQPMTSNPSPSTTLNPPQSTTFGSSQLASPSISESPAPSPTKRSSDGTGLSPSKWHVLVIGSMTGFFLCQLA</sequence>
<keyword evidence="10" id="KW-1185">Reference proteome</keyword>
<comment type="catalytic activity">
    <reaction evidence="1">
        <text>Random hydrolysis of (1-&gt;6)-alpha-D-mannosidic linkages in unbranched (1-&gt;6)-mannans.</text>
        <dbReference type="EC" id="3.2.1.101"/>
    </reaction>
</comment>
<dbReference type="GO" id="GO:0009272">
    <property type="term" value="P:fungal-type cell wall biogenesis"/>
    <property type="evidence" value="ECO:0007669"/>
    <property type="project" value="TreeGrafter"/>
</dbReference>
<dbReference type="PANTHER" id="PTHR12145:SF38">
    <property type="entry name" value="MANNAN ENDO-1,6-ALPHA-MANNOSIDASE"/>
    <property type="match status" value="1"/>
</dbReference>
<dbReference type="GO" id="GO:0016052">
    <property type="term" value="P:carbohydrate catabolic process"/>
    <property type="evidence" value="ECO:0007669"/>
    <property type="project" value="InterPro"/>
</dbReference>
<dbReference type="Pfam" id="PF03663">
    <property type="entry name" value="Glyco_hydro_76"/>
    <property type="match status" value="1"/>
</dbReference>
<dbReference type="SUPFAM" id="SSF48208">
    <property type="entry name" value="Six-hairpin glycosidases"/>
    <property type="match status" value="1"/>
</dbReference>
<protein>
    <recommendedName>
        <fullName evidence="3">mannan endo-1,6-alpha-mannosidase</fullName>
        <ecNumber evidence="3">3.2.1.101</ecNumber>
    </recommendedName>
</protein>